<accession>A0A1B7TAK1</accession>
<dbReference type="InterPro" id="IPR019419">
    <property type="entry name" value="AIM19"/>
</dbReference>
<evidence type="ECO:0000256" key="1">
    <source>
        <dbReference type="SAM" id="Phobius"/>
    </source>
</evidence>
<evidence type="ECO:0000313" key="3">
    <source>
        <dbReference type="Proteomes" id="UP000092321"/>
    </source>
</evidence>
<comment type="caution">
    <text evidence="2">The sequence shown here is derived from an EMBL/GenBank/DDBJ whole genome shotgun (WGS) entry which is preliminary data.</text>
</comment>
<feature type="transmembrane region" description="Helical" evidence="1">
    <location>
        <begin position="103"/>
        <end position="122"/>
    </location>
</feature>
<organism evidence="2 3">
    <name type="scientific">Hanseniaspora valbyensis NRRL Y-1626</name>
    <dbReference type="NCBI Taxonomy" id="766949"/>
    <lineage>
        <taxon>Eukaryota</taxon>
        <taxon>Fungi</taxon>
        <taxon>Dikarya</taxon>
        <taxon>Ascomycota</taxon>
        <taxon>Saccharomycotina</taxon>
        <taxon>Saccharomycetes</taxon>
        <taxon>Saccharomycodales</taxon>
        <taxon>Saccharomycodaceae</taxon>
        <taxon>Hanseniaspora</taxon>
    </lineage>
</organism>
<keyword evidence="1" id="KW-0472">Membrane</keyword>
<sequence length="161" mass="17823">MSENIYTTKVKSNFTSTIYNGVYNSPLPMFFTSALTFYSGFSKHLSPILLQQTEIKKNVSNSTLQPSKVLKLKVTNSPVYNLLFAGGNALAGVMMADDDAYDGTGLSFVTSTIYLLTNSAYLKNMFIYSRKFGLSLYALNLANACGFGYRFVTNDFKKLSP</sequence>
<keyword evidence="1" id="KW-0812">Transmembrane</keyword>
<keyword evidence="3" id="KW-1185">Reference proteome</keyword>
<dbReference type="OrthoDB" id="3972063at2759"/>
<protein>
    <submittedName>
        <fullName evidence="2">Uncharacterized protein</fullName>
    </submittedName>
</protein>
<evidence type="ECO:0000313" key="2">
    <source>
        <dbReference type="EMBL" id="OBA25737.1"/>
    </source>
</evidence>
<gene>
    <name evidence="2" type="ORF">HANVADRAFT_103189</name>
</gene>
<dbReference type="Pfam" id="PF10315">
    <property type="entry name" value="Aim19"/>
    <property type="match status" value="1"/>
</dbReference>
<feature type="transmembrane region" description="Helical" evidence="1">
    <location>
        <begin position="134"/>
        <end position="152"/>
    </location>
</feature>
<name>A0A1B7TAK1_9ASCO</name>
<dbReference type="AlphaFoldDB" id="A0A1B7TAK1"/>
<dbReference type="Proteomes" id="UP000092321">
    <property type="component" value="Unassembled WGS sequence"/>
</dbReference>
<keyword evidence="1" id="KW-1133">Transmembrane helix</keyword>
<dbReference type="EMBL" id="LXPE01000049">
    <property type="protein sequence ID" value="OBA25737.1"/>
    <property type="molecule type" value="Genomic_DNA"/>
</dbReference>
<reference evidence="3" key="1">
    <citation type="journal article" date="2016" name="Proc. Natl. Acad. Sci. U.S.A.">
        <title>Comparative genomics of biotechnologically important yeasts.</title>
        <authorList>
            <person name="Riley R."/>
            <person name="Haridas S."/>
            <person name="Wolfe K.H."/>
            <person name="Lopes M.R."/>
            <person name="Hittinger C.T."/>
            <person name="Goeker M."/>
            <person name="Salamov A.A."/>
            <person name="Wisecaver J.H."/>
            <person name="Long T.M."/>
            <person name="Calvey C.H."/>
            <person name="Aerts A.L."/>
            <person name="Barry K.W."/>
            <person name="Choi C."/>
            <person name="Clum A."/>
            <person name="Coughlan A.Y."/>
            <person name="Deshpande S."/>
            <person name="Douglass A.P."/>
            <person name="Hanson S.J."/>
            <person name="Klenk H.-P."/>
            <person name="LaButti K.M."/>
            <person name="Lapidus A."/>
            <person name="Lindquist E.A."/>
            <person name="Lipzen A.M."/>
            <person name="Meier-Kolthoff J.P."/>
            <person name="Ohm R.A."/>
            <person name="Otillar R.P."/>
            <person name="Pangilinan J.L."/>
            <person name="Peng Y."/>
            <person name="Rokas A."/>
            <person name="Rosa C.A."/>
            <person name="Scheuner C."/>
            <person name="Sibirny A.A."/>
            <person name="Slot J.C."/>
            <person name="Stielow J.B."/>
            <person name="Sun H."/>
            <person name="Kurtzman C.P."/>
            <person name="Blackwell M."/>
            <person name="Grigoriev I.V."/>
            <person name="Jeffries T.W."/>
        </authorList>
    </citation>
    <scope>NUCLEOTIDE SEQUENCE [LARGE SCALE GENOMIC DNA]</scope>
    <source>
        <strain evidence="3">NRRL Y-1626</strain>
    </source>
</reference>
<proteinExistence type="predicted"/>